<evidence type="ECO:0000256" key="3">
    <source>
        <dbReference type="ARBA" id="ARBA00022729"/>
    </source>
</evidence>
<keyword evidence="3 4" id="KW-0732">Signal</keyword>
<comment type="caution">
    <text evidence="6">The sequence shown here is derived from an EMBL/GenBank/DDBJ whole genome shotgun (WGS) entry which is preliminary data.</text>
</comment>
<feature type="domain" description="PBP" evidence="5">
    <location>
        <begin position="31"/>
        <end position="292"/>
    </location>
</feature>
<dbReference type="PANTHER" id="PTHR30570">
    <property type="entry name" value="PERIPLASMIC PHOSPHATE BINDING COMPONENT OF PHOSPHATE ABC TRANSPORTER"/>
    <property type="match status" value="1"/>
</dbReference>
<reference evidence="6 7" key="1">
    <citation type="submission" date="2020-09" db="EMBL/GenBank/DDBJ databases">
        <title>Genome sequencing and assembly of Pontibacter sp.</title>
        <authorList>
            <person name="Chhetri G."/>
        </authorList>
    </citation>
    <scope>NUCLEOTIDE SEQUENCE [LARGE SCALE GENOMIC DNA]</scope>
    <source>
        <strain evidence="6 7">JH31</strain>
    </source>
</reference>
<evidence type="ECO:0000256" key="1">
    <source>
        <dbReference type="ARBA" id="ARBA00008725"/>
    </source>
</evidence>
<sequence>MLKSRLTYFRLSAALMLGASLAMTSCGGNSQEGGSDLSGSIQIDGSSTVYPITEAVAEEYRAEAPEVKVTVGVSGTGGGMKKFTRGEIDIVNASRSMNASEEQTAGENGISFVQLSVAYDGLTVVVHPENDWVKDITVAELKKIWEPEAQGTIMRWNQIRPEWPDQEIHLYGAGVESGTYDYFTEAIVGKSHSSRGDYTASEDDNVLVQGVSTDPLALGFFGYAYYEENKSKLKAVPVNDENDSNGAGAILPSLETVKNGSYAPLSRPLFIYVSSKAVAKPEVVDFVNFYLDNAGDLSEEVGYIRLPDNLYKEQKQKFQQFATGGATANKQ</sequence>
<evidence type="ECO:0000256" key="2">
    <source>
        <dbReference type="ARBA" id="ARBA00022448"/>
    </source>
</evidence>
<gene>
    <name evidence="6" type="ORF">H9Q13_12755</name>
</gene>
<evidence type="ECO:0000256" key="4">
    <source>
        <dbReference type="RuleBase" id="RU367119"/>
    </source>
</evidence>
<dbReference type="PANTHER" id="PTHR30570:SF1">
    <property type="entry name" value="PHOSPHATE-BINDING PROTEIN PSTS"/>
    <property type="match status" value="1"/>
</dbReference>
<dbReference type="EMBL" id="JACXAJ010000006">
    <property type="protein sequence ID" value="MBD1398040.1"/>
    <property type="molecule type" value="Genomic_DNA"/>
</dbReference>
<keyword evidence="7" id="KW-1185">Reference proteome</keyword>
<dbReference type="Proteomes" id="UP000625551">
    <property type="component" value="Unassembled WGS sequence"/>
</dbReference>
<evidence type="ECO:0000313" key="7">
    <source>
        <dbReference type="Proteomes" id="UP000625551"/>
    </source>
</evidence>
<dbReference type="InterPro" id="IPR024370">
    <property type="entry name" value="PBP_domain"/>
</dbReference>
<evidence type="ECO:0000313" key="6">
    <source>
        <dbReference type="EMBL" id="MBD1398040.1"/>
    </source>
</evidence>
<dbReference type="PROSITE" id="PS51257">
    <property type="entry name" value="PROKAR_LIPOPROTEIN"/>
    <property type="match status" value="1"/>
</dbReference>
<keyword evidence="4" id="KW-0592">Phosphate transport</keyword>
<dbReference type="InterPro" id="IPR011862">
    <property type="entry name" value="Phos-bd"/>
</dbReference>
<proteinExistence type="inferred from homology"/>
<name>A0ABR7XIC0_9BACT</name>
<organism evidence="6 7">
    <name type="scientific">Pontibacter aquaedesilientis</name>
    <dbReference type="NCBI Taxonomy" id="2766980"/>
    <lineage>
        <taxon>Bacteria</taxon>
        <taxon>Pseudomonadati</taxon>
        <taxon>Bacteroidota</taxon>
        <taxon>Cytophagia</taxon>
        <taxon>Cytophagales</taxon>
        <taxon>Hymenobacteraceae</taxon>
        <taxon>Pontibacter</taxon>
    </lineage>
</organism>
<comment type="function">
    <text evidence="4">Involved in the system for phosphate transport across the cytoplasmic membrane.</text>
</comment>
<protein>
    <recommendedName>
        <fullName evidence="4">Phosphate-binding protein</fullName>
    </recommendedName>
</protein>
<evidence type="ECO:0000259" key="5">
    <source>
        <dbReference type="Pfam" id="PF12849"/>
    </source>
</evidence>
<keyword evidence="2 4" id="KW-0813">Transport</keyword>
<feature type="signal peptide" evidence="4">
    <location>
        <begin position="1"/>
        <end position="24"/>
    </location>
</feature>
<dbReference type="RefSeq" id="WP_191184192.1">
    <property type="nucleotide sequence ID" value="NZ_JACXAJ010000006.1"/>
</dbReference>
<dbReference type="InterPro" id="IPR050811">
    <property type="entry name" value="Phosphate_ABC_transporter"/>
</dbReference>
<feature type="chain" id="PRO_5044966558" description="Phosphate-binding protein" evidence="4">
    <location>
        <begin position="25"/>
        <end position="331"/>
    </location>
</feature>
<accession>A0ABR7XIC0</accession>
<dbReference type="SUPFAM" id="SSF53850">
    <property type="entry name" value="Periplasmic binding protein-like II"/>
    <property type="match status" value="1"/>
</dbReference>
<comment type="similarity">
    <text evidence="1 4">Belongs to the PstS family.</text>
</comment>
<dbReference type="CDD" id="cd13654">
    <property type="entry name" value="PBP2_phosphate_like_2"/>
    <property type="match status" value="1"/>
</dbReference>
<dbReference type="NCBIfam" id="TIGR02136">
    <property type="entry name" value="ptsS_2"/>
    <property type="match status" value="1"/>
</dbReference>
<dbReference type="Gene3D" id="3.40.190.10">
    <property type="entry name" value="Periplasmic binding protein-like II"/>
    <property type="match status" value="2"/>
</dbReference>
<dbReference type="Pfam" id="PF12849">
    <property type="entry name" value="PBP_like_2"/>
    <property type="match status" value="1"/>
</dbReference>